<dbReference type="InterPro" id="IPR050951">
    <property type="entry name" value="Retrovirus_Pol_polyprotein"/>
</dbReference>
<proteinExistence type="predicted"/>
<dbReference type="InterPro" id="IPR001584">
    <property type="entry name" value="Integrase_cat-core"/>
</dbReference>
<dbReference type="InterPro" id="IPR043502">
    <property type="entry name" value="DNA/RNA_pol_sf"/>
</dbReference>
<evidence type="ECO:0000256" key="5">
    <source>
        <dbReference type="ARBA" id="ARBA00022722"/>
    </source>
</evidence>
<dbReference type="GO" id="GO:0042575">
    <property type="term" value="C:DNA polymerase complex"/>
    <property type="evidence" value="ECO:0007669"/>
    <property type="project" value="UniProtKB-ARBA"/>
</dbReference>
<dbReference type="GO" id="GO:0004519">
    <property type="term" value="F:endonuclease activity"/>
    <property type="evidence" value="ECO:0007669"/>
    <property type="project" value="UniProtKB-KW"/>
</dbReference>
<dbReference type="Pfam" id="PF17919">
    <property type="entry name" value="RT_RNaseH_2"/>
    <property type="match status" value="1"/>
</dbReference>
<keyword evidence="9" id="KW-0511">Multifunctional enzyme</keyword>
<dbReference type="PANTHER" id="PTHR37984:SF5">
    <property type="entry name" value="PROTEIN NYNRIN-LIKE"/>
    <property type="match status" value="1"/>
</dbReference>
<dbReference type="PROSITE" id="PS50878">
    <property type="entry name" value="RT_POL"/>
    <property type="match status" value="1"/>
</dbReference>
<dbReference type="FunFam" id="3.10.10.10:FF:000007">
    <property type="entry name" value="Retrovirus-related Pol polyprotein from transposon 17.6-like Protein"/>
    <property type="match status" value="1"/>
</dbReference>
<dbReference type="SUPFAM" id="SSF53098">
    <property type="entry name" value="Ribonuclease H-like"/>
    <property type="match status" value="2"/>
</dbReference>
<dbReference type="EC" id="2.7.7.49" evidence="1"/>
<dbReference type="Gene3D" id="3.10.10.10">
    <property type="entry name" value="HIV Type 1 Reverse Transcriptase, subunit A, domain 1"/>
    <property type="match status" value="1"/>
</dbReference>
<dbReference type="Gene3D" id="3.30.420.10">
    <property type="entry name" value="Ribonuclease H-like superfamily/Ribonuclease H"/>
    <property type="match status" value="2"/>
</dbReference>
<keyword evidence="5" id="KW-0540">Nuclease</keyword>
<sequence>MSGYYRRFVRNYAVIVRPLISLLKKKREWTWNDDQEKASQGLKERMKHPPVLQHFREDWPIELHCDASKEGLGAVLIQSKNGQEHVVAYFSRMLTMTEEKYHSNELECLAIVWALRTSRPHVLGRKFKIITDNSAVKWLFKRQQSNDKFGRWTLAVMEYLNDCEFAHRRGHKNVVPDALSRAPVGSEISEAAIVEELLLCAAVNDELSKEELEISQSADPELRRIIERIISGPIPDGGTAGTLEEYRVFEGILYCRINDLGRPWKLVIPSNLRRNVVISVHAAPTAGHLGIQKTVNRPRKRNWWAGITSTVRDVVLACPTCQKRKVVNSKPAGFLQSLELPTWPFEIVGIDHLGPFPLSDSGNRYIIVCTDYLTKWLELMAVPDTTSQRLTDFIMKAIVLRHGVPKKLITDQGTVFTSHMVKGVLAQLKVQHGMASGGHPQSNGLVERANRTLSSILAAYVNSRHSNWDDFVPYAMFAMNTMDQWSTKISPFELIYGRVAVLPTDSCFPWPESAGETYEDIKKRTTHRLKGEFEALKKRILDRFADSDHKRLQTLLCGMQIGDDKPSRFLQRMLREVPSNVGNMNAIIRQLWIQQLPVNVQTCLAQTEEDDLEKLARLADKVYEVTTAAVSSINTSATVMDNVASELRAEVAELSRRIRHMEKRFPAHRRRSPLDLHSGSRIQIVWPINLQIVRSQRQGNPYIRDKADVSRPGFWPDSQMAFRRRRSAKSHYRRRLPRPIPLLPDVRHKRLVDGFTLLSSKGTPTNETANGLRTISGTGPYHAILAEFLDVAKPFATTKKPKHNVVHRIIVNGNPVVARARRLDPRKYAAAKREFEYMIEQGICRLSKSNYANPLHMVPKKSNGDWRPCGDYRLLNKMTKPDRYPVPHMHDFAHFLGRKTVFSKIDLVRAYHQIPVHPADVEKTAVITPFGLFEFPFMPFGLCNAAQTFQRFIDEILRGVNFAYAFIDDILIASKTPSEHDGHLLELLQRLTNYGVIINVDKCVFGAPQVEFLGFLICPEGIKPLPTKVQAVLDYPLPKTYQELRRFLAMLNFYRKFLPGSAATQSVIHDYMRGSKKADHRPLRLDEAATEAFEKCKESLANAALLRHPSPGCTLALMVDASGVAIGAALQQWKNGAWQPLSFFSKKLSPAQQRYSTYHRELTAAYMSVNYFRYMLEGRTFILYTDHKPLTFAFTKKSNDGTPRQIRYLDFIGQYTTDIRHITGATNVVADVLSRVSAITFPSPVDYEQLAQEQKESEELQRLLSSNMALNLKQLPMGDDNVLVYCDVLTKQVRPFLPQKFRKIVFNHLHSLSHPGTRATSRLLRERFVWPPIKKDCGTWTRECLTCQKAKIHRHVHYPLANFPVPAERFSHVHIDIVGPLPPAQGHAYILTCIDRCTRWPQAVPIEDASAETIAFAFLQGWVSRFGVPRTITTDQGRQFESSLFNSLTQFLGIRRTRTTAYNPKANGLVERMHCQLKTAIICHKKANWLQALPLVLLGMRSVVKEDLGFSVAEMVYGQPICLPREFFIASNEPARDRSRLISDVRTAIQRMVPMPTNHRGNPTPFVHKDLMSSSHVLVRKGGVKKPLTAPYYGPFRVIERSKNFFTLDMHGEHRVVCLDRLKPAFLPTDDTFQVKNDSSRTHDSPPIKKTRFGRVVRIPQRFSSHR</sequence>
<feature type="domain" description="Integrase catalytic" evidence="11">
    <location>
        <begin position="1360"/>
        <end position="1532"/>
    </location>
</feature>
<keyword evidence="6" id="KW-0255">Endonuclease</keyword>
<name>A0A085N5A1_9BILA</name>
<protein>
    <recommendedName>
        <fullName evidence="1">RNA-directed DNA polymerase</fullName>
        <ecNumber evidence="1">2.7.7.49</ecNumber>
    </recommendedName>
</protein>
<dbReference type="PROSITE" id="PS50994">
    <property type="entry name" value="INTEGRASE"/>
    <property type="match status" value="2"/>
</dbReference>
<dbReference type="InterPro" id="IPR041577">
    <property type="entry name" value="RT_RNaseH_2"/>
</dbReference>
<organism evidence="12">
    <name type="scientific">Trichuris suis</name>
    <name type="common">pig whipworm</name>
    <dbReference type="NCBI Taxonomy" id="68888"/>
    <lineage>
        <taxon>Eukaryota</taxon>
        <taxon>Metazoa</taxon>
        <taxon>Ecdysozoa</taxon>
        <taxon>Nematoda</taxon>
        <taxon>Enoplea</taxon>
        <taxon>Dorylaimia</taxon>
        <taxon>Trichinellida</taxon>
        <taxon>Trichuridae</taxon>
        <taxon>Trichuris</taxon>
    </lineage>
</organism>
<dbReference type="CDD" id="cd01647">
    <property type="entry name" value="RT_LTR"/>
    <property type="match status" value="1"/>
</dbReference>
<dbReference type="Gene3D" id="1.10.340.70">
    <property type="match status" value="2"/>
</dbReference>
<dbReference type="InterPro" id="IPR041588">
    <property type="entry name" value="Integrase_H2C2"/>
</dbReference>
<dbReference type="GO" id="GO:0003964">
    <property type="term" value="F:RNA-directed DNA polymerase activity"/>
    <property type="evidence" value="ECO:0007669"/>
    <property type="project" value="UniProtKB-KW"/>
</dbReference>
<keyword evidence="4" id="KW-0548">Nucleotidyltransferase</keyword>
<dbReference type="InterPro" id="IPR000477">
    <property type="entry name" value="RT_dom"/>
</dbReference>
<keyword evidence="3" id="KW-0808">Transferase</keyword>
<dbReference type="Pfam" id="PF17917">
    <property type="entry name" value="RT_RNaseH"/>
    <property type="match status" value="1"/>
</dbReference>
<evidence type="ECO:0000256" key="3">
    <source>
        <dbReference type="ARBA" id="ARBA00022679"/>
    </source>
</evidence>
<dbReference type="FunFam" id="3.10.20.370:FF:000001">
    <property type="entry name" value="Retrovirus-related Pol polyprotein from transposon 17.6-like protein"/>
    <property type="match status" value="2"/>
</dbReference>
<dbReference type="PANTHER" id="PTHR37984">
    <property type="entry name" value="PROTEIN CBG26694"/>
    <property type="match status" value="1"/>
</dbReference>
<keyword evidence="8" id="KW-0695">RNA-directed DNA polymerase</keyword>
<dbReference type="GO" id="GO:0003676">
    <property type="term" value="F:nucleic acid binding"/>
    <property type="evidence" value="ECO:0007669"/>
    <property type="project" value="InterPro"/>
</dbReference>
<evidence type="ECO:0000256" key="2">
    <source>
        <dbReference type="ARBA" id="ARBA00022670"/>
    </source>
</evidence>
<evidence type="ECO:0000256" key="4">
    <source>
        <dbReference type="ARBA" id="ARBA00022695"/>
    </source>
</evidence>
<feature type="domain" description="Reverse transcriptase" evidence="10">
    <location>
        <begin position="839"/>
        <end position="1017"/>
    </location>
</feature>
<dbReference type="GO" id="GO:0015074">
    <property type="term" value="P:DNA integration"/>
    <property type="evidence" value="ECO:0007669"/>
    <property type="project" value="InterPro"/>
</dbReference>
<dbReference type="SUPFAM" id="SSF56672">
    <property type="entry name" value="DNA/RNA polymerases"/>
    <property type="match status" value="2"/>
</dbReference>
<evidence type="ECO:0000259" key="10">
    <source>
        <dbReference type="PROSITE" id="PS50878"/>
    </source>
</evidence>
<accession>A0A085N5A1</accession>
<dbReference type="FunFam" id="1.10.340.70:FF:000001">
    <property type="entry name" value="Retrovirus-related Pol polyprotein from transposon gypsy-like Protein"/>
    <property type="match status" value="1"/>
</dbReference>
<dbReference type="InterPro" id="IPR043128">
    <property type="entry name" value="Rev_trsase/Diguanyl_cyclase"/>
</dbReference>
<dbReference type="Proteomes" id="UP000030758">
    <property type="component" value="Unassembled WGS sequence"/>
</dbReference>
<evidence type="ECO:0000256" key="8">
    <source>
        <dbReference type="ARBA" id="ARBA00022918"/>
    </source>
</evidence>
<dbReference type="Gene3D" id="3.10.20.370">
    <property type="match status" value="2"/>
</dbReference>
<dbReference type="InterPro" id="IPR012337">
    <property type="entry name" value="RNaseH-like_sf"/>
</dbReference>
<evidence type="ECO:0000256" key="6">
    <source>
        <dbReference type="ARBA" id="ARBA00022759"/>
    </source>
</evidence>
<dbReference type="InterPro" id="IPR041373">
    <property type="entry name" value="RT_RNaseH"/>
</dbReference>
<keyword evidence="2" id="KW-0645">Protease</keyword>
<evidence type="ECO:0000256" key="9">
    <source>
        <dbReference type="ARBA" id="ARBA00023268"/>
    </source>
</evidence>
<dbReference type="Gene3D" id="3.30.70.270">
    <property type="match status" value="3"/>
</dbReference>
<dbReference type="CDD" id="cd09274">
    <property type="entry name" value="RNase_HI_RT_Ty3"/>
    <property type="match status" value="2"/>
</dbReference>
<dbReference type="Pfam" id="PF17921">
    <property type="entry name" value="Integrase_H2C2"/>
    <property type="match status" value="2"/>
</dbReference>
<dbReference type="InterPro" id="IPR036397">
    <property type="entry name" value="RNaseH_sf"/>
</dbReference>
<evidence type="ECO:0000259" key="11">
    <source>
        <dbReference type="PROSITE" id="PS50994"/>
    </source>
</evidence>
<keyword evidence="7" id="KW-0378">Hydrolase</keyword>
<feature type="domain" description="Integrase catalytic" evidence="11">
    <location>
        <begin position="340"/>
        <end position="499"/>
    </location>
</feature>
<dbReference type="FunFam" id="3.30.420.10:FF:000032">
    <property type="entry name" value="Retrovirus-related Pol polyprotein from transposon 297-like Protein"/>
    <property type="match status" value="2"/>
</dbReference>
<dbReference type="Pfam" id="PF00078">
    <property type="entry name" value="RVT_1"/>
    <property type="match status" value="1"/>
</dbReference>
<dbReference type="Pfam" id="PF00665">
    <property type="entry name" value="rve"/>
    <property type="match status" value="2"/>
</dbReference>
<gene>
    <name evidence="12" type="ORF">M514_07854</name>
</gene>
<evidence type="ECO:0000256" key="1">
    <source>
        <dbReference type="ARBA" id="ARBA00012493"/>
    </source>
</evidence>
<evidence type="ECO:0000256" key="7">
    <source>
        <dbReference type="ARBA" id="ARBA00022801"/>
    </source>
</evidence>
<dbReference type="GO" id="GO:0008233">
    <property type="term" value="F:peptidase activity"/>
    <property type="evidence" value="ECO:0007669"/>
    <property type="project" value="UniProtKB-KW"/>
</dbReference>
<dbReference type="GO" id="GO:0006508">
    <property type="term" value="P:proteolysis"/>
    <property type="evidence" value="ECO:0007669"/>
    <property type="project" value="UniProtKB-KW"/>
</dbReference>
<dbReference type="EMBL" id="KL367552">
    <property type="protein sequence ID" value="KFD64647.1"/>
    <property type="molecule type" value="Genomic_DNA"/>
</dbReference>
<evidence type="ECO:0000313" key="12">
    <source>
        <dbReference type="EMBL" id="KFD64647.1"/>
    </source>
</evidence>
<reference evidence="12" key="1">
    <citation type="journal article" date="2014" name="Nat. Genet.">
        <title>Genome and transcriptome of the porcine whipworm Trichuris suis.</title>
        <authorList>
            <person name="Jex A.R."/>
            <person name="Nejsum P."/>
            <person name="Schwarz E.M."/>
            <person name="Hu L."/>
            <person name="Young N.D."/>
            <person name="Hall R.S."/>
            <person name="Korhonen P.K."/>
            <person name="Liao S."/>
            <person name="Thamsborg S."/>
            <person name="Xia J."/>
            <person name="Xu P."/>
            <person name="Wang S."/>
            <person name="Scheerlinck J.P."/>
            <person name="Hofmann A."/>
            <person name="Sternberg P.W."/>
            <person name="Wang J."/>
            <person name="Gasser R.B."/>
        </authorList>
    </citation>
    <scope>NUCLEOTIDE SEQUENCE [LARGE SCALE GENOMIC DNA]</scope>
    <source>
        <strain evidence="12">DCEP-RM93F</strain>
    </source>
</reference>